<gene>
    <name evidence="2" type="ORF">FC27_GL000917</name>
</gene>
<comment type="caution">
    <text evidence="2">The sequence shown here is derived from an EMBL/GenBank/DDBJ whole genome shotgun (WGS) entry which is preliminary data.</text>
</comment>
<evidence type="ECO:0000313" key="2">
    <source>
        <dbReference type="EMBL" id="KRL68176.1"/>
    </source>
</evidence>
<dbReference type="InterPro" id="IPR035940">
    <property type="entry name" value="CAP_sf"/>
</dbReference>
<evidence type="ECO:0000313" key="3">
    <source>
        <dbReference type="Proteomes" id="UP000051647"/>
    </source>
</evidence>
<sequence length="153" mass="16979">MSTFGHRKNMLNPYFKHVGIGVSVNPANGYIYYAQDFGTTNSELGNKWAGARAYSQYTSQVGLSSNYPTVYDRNSSSSSQTTDMGVRQINAVVTTSQLTPLTIGPNGKTDNRSLAKHTGWYTDKVFTDQNGHTLYRVSTSEWAQIDNANLEYL</sequence>
<protein>
    <recommendedName>
        <fullName evidence="1">SCP domain-containing protein</fullName>
    </recommendedName>
</protein>
<dbReference type="Gene3D" id="3.40.33.10">
    <property type="entry name" value="CAP"/>
    <property type="match status" value="1"/>
</dbReference>
<organism evidence="2 3">
    <name type="scientific">Companilactobacillus versmoldensis DSM 14857 = KCTC 3814</name>
    <dbReference type="NCBI Taxonomy" id="1423815"/>
    <lineage>
        <taxon>Bacteria</taxon>
        <taxon>Bacillati</taxon>
        <taxon>Bacillota</taxon>
        <taxon>Bacilli</taxon>
        <taxon>Lactobacillales</taxon>
        <taxon>Lactobacillaceae</taxon>
        <taxon>Companilactobacillus</taxon>
    </lineage>
</organism>
<dbReference type="PATRIC" id="fig|1423815.3.peg.938"/>
<evidence type="ECO:0000259" key="1">
    <source>
        <dbReference type="Pfam" id="PF00188"/>
    </source>
</evidence>
<dbReference type="AlphaFoldDB" id="A0A0R1SG99"/>
<dbReference type="Proteomes" id="UP000051647">
    <property type="component" value="Unassembled WGS sequence"/>
</dbReference>
<keyword evidence="3" id="KW-1185">Reference proteome</keyword>
<proteinExistence type="predicted"/>
<dbReference type="InterPro" id="IPR014044">
    <property type="entry name" value="CAP_dom"/>
</dbReference>
<dbReference type="Pfam" id="PF00188">
    <property type="entry name" value="CAP"/>
    <property type="match status" value="1"/>
</dbReference>
<feature type="domain" description="SCP" evidence="1">
    <location>
        <begin position="5"/>
        <end position="37"/>
    </location>
</feature>
<reference evidence="2 3" key="1">
    <citation type="journal article" date="2015" name="Genome Announc.">
        <title>Expanding the biotechnology potential of lactobacilli through comparative genomics of 213 strains and associated genera.</title>
        <authorList>
            <person name="Sun Z."/>
            <person name="Harris H.M."/>
            <person name="McCann A."/>
            <person name="Guo C."/>
            <person name="Argimon S."/>
            <person name="Zhang W."/>
            <person name="Yang X."/>
            <person name="Jeffery I.B."/>
            <person name="Cooney J.C."/>
            <person name="Kagawa T.F."/>
            <person name="Liu W."/>
            <person name="Song Y."/>
            <person name="Salvetti E."/>
            <person name="Wrobel A."/>
            <person name="Rasinkangas P."/>
            <person name="Parkhill J."/>
            <person name="Rea M.C."/>
            <person name="O'Sullivan O."/>
            <person name="Ritari J."/>
            <person name="Douillard F.P."/>
            <person name="Paul Ross R."/>
            <person name="Yang R."/>
            <person name="Briner A.E."/>
            <person name="Felis G.E."/>
            <person name="de Vos W.M."/>
            <person name="Barrangou R."/>
            <person name="Klaenhammer T.R."/>
            <person name="Caufield P.W."/>
            <person name="Cui Y."/>
            <person name="Zhang H."/>
            <person name="O'Toole P.W."/>
        </authorList>
    </citation>
    <scope>NUCLEOTIDE SEQUENCE [LARGE SCALE GENOMIC DNA]</scope>
    <source>
        <strain evidence="2 3">DSM 14857</strain>
    </source>
</reference>
<dbReference type="EMBL" id="AZFA01000002">
    <property type="protein sequence ID" value="KRL68176.1"/>
    <property type="molecule type" value="Genomic_DNA"/>
</dbReference>
<name>A0A0R1SG99_9LACO</name>
<accession>A0A0R1SG99</accession>
<dbReference type="eggNOG" id="ENOG5030APN">
    <property type="taxonomic scope" value="Bacteria"/>
</dbReference>
<dbReference type="STRING" id="1423815.FC27_GL000917"/>